<reference evidence="1 4" key="2">
    <citation type="submission" date="2016-02" db="EMBL/GenBank/DDBJ databases">
        <authorList>
            <person name="Teng J.L."/>
            <person name="Tang Y."/>
            <person name="Huang Y."/>
            <person name="Guo F."/>
            <person name="Wei W."/>
            <person name="Chen J.H."/>
            <person name="Wong S.Y."/>
            <person name="Lau S.K."/>
            <person name="Woo P.C."/>
        </authorList>
    </citation>
    <scope>NUCLEOTIDE SEQUENCE [LARGE SCALE GENOMIC DNA]</scope>
    <source>
        <strain evidence="1 4">JCM 13375</strain>
    </source>
</reference>
<dbReference type="EMBL" id="LSRF01000007">
    <property type="protein sequence ID" value="KXP14107.1"/>
    <property type="molecule type" value="Genomic_DNA"/>
</dbReference>
<reference evidence="2" key="3">
    <citation type="submission" date="2016-02" db="EMBL/GenBank/DDBJ databases">
        <authorList>
            <person name="Teng J.L."/>
            <person name="Yang Y."/>
            <person name="Huang Y."/>
            <person name="Guo F."/>
            <person name="Wei W."/>
            <person name="Chen J.H."/>
            <person name="Wong S.Y."/>
            <person name="Lau S.K."/>
            <person name="Woo P.C."/>
        </authorList>
    </citation>
    <scope>NUCLEOTIDE SEQUENCE</scope>
    <source>
        <strain evidence="2">JCM 15929</strain>
    </source>
</reference>
<sequence>MAIAGMRIEPPVRSAQAMMPKASVAAATTGSSMLWKAYSASGGATAHSAAVRPETFASTHAVSRPKGASSSAMCSRNSASLCAPIAPTQNNSPLSTGYSIAPPCSLPSASIHPFRYGKTWLFTSRPLQRNCRSE</sequence>
<accession>A0A138AUH4</accession>
<evidence type="ECO:0000313" key="1">
    <source>
        <dbReference type="EMBL" id="KXO97732.1"/>
    </source>
</evidence>
<comment type="caution">
    <text evidence="2">The sequence shown here is derived from an EMBL/GenBank/DDBJ whole genome shotgun (WGS) entry which is preliminary data.</text>
</comment>
<proteinExistence type="predicted"/>
<name>A0A138AUH4_9ACTN</name>
<protein>
    <submittedName>
        <fullName evidence="2">Uncharacterized protein</fullName>
    </submittedName>
</protein>
<evidence type="ECO:0000313" key="4">
    <source>
        <dbReference type="Proteomes" id="UP000070409"/>
    </source>
</evidence>
<evidence type="ECO:0000313" key="2">
    <source>
        <dbReference type="EMBL" id="KXP14107.1"/>
    </source>
</evidence>
<reference evidence="3" key="1">
    <citation type="submission" date="2016-02" db="EMBL/GenBank/DDBJ databases">
        <authorList>
            <person name="Wen L."/>
            <person name="He K."/>
            <person name="Yang H."/>
        </authorList>
    </citation>
    <scope>NUCLEOTIDE SEQUENCE [LARGE SCALE GENOMIC DNA]</scope>
    <source>
        <strain evidence="3">JCM 15929</strain>
    </source>
</reference>
<dbReference type="Proteomes" id="UP000070258">
    <property type="component" value="Unassembled WGS sequence"/>
</dbReference>
<keyword evidence="4" id="KW-1185">Reference proteome</keyword>
<dbReference type="Proteomes" id="UP000070409">
    <property type="component" value="Unassembled WGS sequence"/>
</dbReference>
<gene>
    <name evidence="2" type="ORF">AXK60_21720</name>
    <name evidence="1" type="ORF">AXK61_22145</name>
</gene>
<dbReference type="EMBL" id="LSRE01000017">
    <property type="protein sequence ID" value="KXO97732.1"/>
    <property type="molecule type" value="Genomic_DNA"/>
</dbReference>
<organism evidence="2 3">
    <name type="scientific">Tsukamurella pseudospumae</name>
    <dbReference type="NCBI Taxonomy" id="239498"/>
    <lineage>
        <taxon>Bacteria</taxon>
        <taxon>Bacillati</taxon>
        <taxon>Actinomycetota</taxon>
        <taxon>Actinomycetes</taxon>
        <taxon>Mycobacteriales</taxon>
        <taxon>Tsukamurellaceae</taxon>
        <taxon>Tsukamurella</taxon>
    </lineage>
</organism>
<evidence type="ECO:0000313" key="3">
    <source>
        <dbReference type="Proteomes" id="UP000070258"/>
    </source>
</evidence>
<dbReference type="AlphaFoldDB" id="A0A138AUH4"/>